<dbReference type="Pfam" id="PF00512">
    <property type="entry name" value="HisKA"/>
    <property type="match status" value="1"/>
</dbReference>
<comment type="catalytic activity">
    <reaction evidence="1">
        <text>ATP + protein L-histidine = ADP + protein N-phospho-L-histidine.</text>
        <dbReference type="EC" id="2.7.13.3"/>
    </reaction>
</comment>
<dbReference type="InterPro" id="IPR001789">
    <property type="entry name" value="Sig_transdc_resp-reg_receiver"/>
</dbReference>
<keyword evidence="7" id="KW-0256">Endoplasmic reticulum</keyword>
<accession>A0AAV0YR27</accession>
<evidence type="ECO:0000313" key="14">
    <source>
        <dbReference type="EMBL" id="CAI8588575.1"/>
    </source>
</evidence>
<dbReference type="SUPFAM" id="SSF55874">
    <property type="entry name" value="ATPase domain of HSP90 chaperone/DNA topoisomerase II/histidine kinase"/>
    <property type="match status" value="1"/>
</dbReference>
<evidence type="ECO:0000256" key="8">
    <source>
        <dbReference type="ARBA" id="ARBA00023012"/>
    </source>
</evidence>
<evidence type="ECO:0000256" key="4">
    <source>
        <dbReference type="ARBA" id="ARBA00022553"/>
    </source>
</evidence>
<dbReference type="AlphaFoldDB" id="A0AAV0YR27"/>
<dbReference type="PANTHER" id="PTHR43711:SF1">
    <property type="entry name" value="HISTIDINE KINASE 1"/>
    <property type="match status" value="1"/>
</dbReference>
<dbReference type="GO" id="GO:0005789">
    <property type="term" value="C:endoplasmic reticulum membrane"/>
    <property type="evidence" value="ECO:0007669"/>
    <property type="project" value="UniProtKB-SubCell"/>
</dbReference>
<keyword evidence="5" id="KW-0808">Transferase</keyword>
<feature type="domain" description="Histidine kinase" evidence="12">
    <location>
        <begin position="517"/>
        <end position="775"/>
    </location>
</feature>
<evidence type="ECO:0000256" key="5">
    <source>
        <dbReference type="ARBA" id="ARBA00022679"/>
    </source>
</evidence>
<dbReference type="Pfam" id="PF00072">
    <property type="entry name" value="Response_reg"/>
    <property type="match status" value="1"/>
</dbReference>
<keyword evidence="8" id="KW-0902">Two-component regulatory system</keyword>
<reference evidence="14 15" key="1">
    <citation type="submission" date="2023-01" db="EMBL/GenBank/DDBJ databases">
        <authorList>
            <person name="Kreplak J."/>
        </authorList>
    </citation>
    <scope>NUCLEOTIDE SEQUENCE [LARGE SCALE GENOMIC DNA]</scope>
</reference>
<dbReference type="InterPro" id="IPR036890">
    <property type="entry name" value="HATPase_C_sf"/>
</dbReference>
<dbReference type="SMART" id="SM00448">
    <property type="entry name" value="REC"/>
    <property type="match status" value="1"/>
</dbReference>
<dbReference type="Gene3D" id="3.40.50.2300">
    <property type="match status" value="1"/>
</dbReference>
<dbReference type="SMART" id="SM00388">
    <property type="entry name" value="HisKA"/>
    <property type="match status" value="1"/>
</dbReference>
<sequence length="1203" mass="135886">MAKNKDKASSDSENSLFSTGSNYSMGNKYRYIFNRLFRFANSWKKSSTPRGRRIFHRDVEKEEFQYASSHCLSSYYSVFVVRLAIMVMLAILIGLLTILTWHFTKIYTAKSLSSLAYGLRYELLQRPILRMWNILNSTSEITTAQVKLSQYVIRRYSNPASQAEQVEQLYEAMRAVTWSLFASRKALNSITINYKNGFVQAFHRDLKDNNTFYIYSDLSNYSMVATTSNMVNTISTHQAWDDKTIHGNFSAIWYREPLDPVTGEKIGKAMKIAPEDLINIAGLSQVPDGVATWHVAVSKFTDSPLLSAALPVWDSSNKSIMAVVGVTTAFYSVGQLMRELVEMHSGHMYLTSQQGYLLATSTSAPLLTNSTKPPPKLKMAVDCEDGIIRLGAEWLQRTYGNHFPNSTHEVHVENAKLGHQEYYIDSFYLNLKRLPLVGVIIIPRKYIMGQVDERAFKTLVILISAALCILVIGCVCILILTNGVSKEMNLRAELISQLEARRKAEASSNYKSQFLANMSHELRTPMAAVIGLLDILISDDCLTNEQYSTVTQIRKCSTALLRLLNNILDLSKVESGKLVLDDAEFDLGRELEGLVDMFSVQCINHNVETVLDLSDDMPKVVRGDSGRVVQVFANLINNSIKFTTSGHVILRGWCEYPNSCDSPNFYLDQKKSRIAHKNKEKPNANHARRISMRDNKNVILWFEVEDTGCGIDPSKWDSVFESFEQADPSTTRLHGGTGLGLCIVRNLVNNMGGEIKVTKKEGQGTLMRLCLLLSAPMDVTEQHCPLNLTDNGLVVLLALQGNMSRLVTSKWLTKKGVCTMEASEWNGLTQVLRELFHARSSIHNNNNFDAHYPINLEGFKSKLLTIKDMRNPIFVIVVDISLLDLSTDIWKEQLNFLHKYFGRAKFVWMLNHDTPNTIKMELRRKGHLLMVNKPLYRGKMIHILEAVMKNRNIELQKKNMKEGDLHEFLEIDSTHFDAATSSDDSDISEVSENPILNLTNEKEHLEEKNLRKEESCFSFSTEKQDEKFECEGTNRVTRLRKEANDKKSLEGLRILLAEDTPVIQRVATIMLEKMGAAVVAVGDGQQAVDALNYMGVSAEDCRRESLQKERNTRSQTEILTCHPYDLILMDCQMPKMDGYEATKAIRKSEEGTGKHIPIVALTAHAMSCDEAKCLKVGMDAYLTKPIDFKLMVSTILSLTKPTS</sequence>
<dbReference type="InterPro" id="IPR003661">
    <property type="entry name" value="HisK_dim/P_dom"/>
</dbReference>
<dbReference type="SMART" id="SM00387">
    <property type="entry name" value="HATPase_c"/>
    <property type="match status" value="1"/>
</dbReference>
<evidence type="ECO:0000256" key="2">
    <source>
        <dbReference type="ARBA" id="ARBA00004477"/>
    </source>
</evidence>
<name>A0AAV0YR27_VICFA</name>
<keyword evidence="11" id="KW-1133">Transmembrane helix</keyword>
<evidence type="ECO:0000313" key="15">
    <source>
        <dbReference type="Proteomes" id="UP001157006"/>
    </source>
</evidence>
<feature type="domain" description="Response regulatory" evidence="13">
    <location>
        <begin position="1053"/>
        <end position="1199"/>
    </location>
</feature>
<feature type="modified residue" description="4-aspartylphosphate" evidence="10">
    <location>
        <position position="1130"/>
    </location>
</feature>
<dbReference type="InterPro" id="IPR050736">
    <property type="entry name" value="Sensor_HK_Regulatory"/>
</dbReference>
<dbReference type="CDD" id="cd17546">
    <property type="entry name" value="REC_hyHK_CKI1_RcsC-like"/>
    <property type="match status" value="1"/>
</dbReference>
<keyword evidence="15" id="KW-1185">Reference proteome</keyword>
<comment type="subcellular location">
    <subcellularLocation>
        <location evidence="2">Endoplasmic reticulum membrane</location>
        <topology evidence="2">Multi-pass membrane protein</topology>
    </subcellularLocation>
</comment>
<feature type="transmembrane region" description="Helical" evidence="11">
    <location>
        <begin position="79"/>
        <end position="101"/>
    </location>
</feature>
<evidence type="ECO:0000256" key="6">
    <source>
        <dbReference type="ARBA" id="ARBA00022777"/>
    </source>
</evidence>
<feature type="transmembrane region" description="Helical" evidence="11">
    <location>
        <begin position="458"/>
        <end position="480"/>
    </location>
</feature>
<keyword evidence="11" id="KW-0472">Membrane</keyword>
<dbReference type="SUPFAM" id="SSF47384">
    <property type="entry name" value="Homodimeric domain of signal transducing histidine kinase"/>
    <property type="match status" value="1"/>
</dbReference>
<organism evidence="14 15">
    <name type="scientific">Vicia faba</name>
    <name type="common">Broad bean</name>
    <name type="synonym">Faba vulgaris</name>
    <dbReference type="NCBI Taxonomy" id="3906"/>
    <lineage>
        <taxon>Eukaryota</taxon>
        <taxon>Viridiplantae</taxon>
        <taxon>Streptophyta</taxon>
        <taxon>Embryophyta</taxon>
        <taxon>Tracheophyta</taxon>
        <taxon>Spermatophyta</taxon>
        <taxon>Magnoliopsida</taxon>
        <taxon>eudicotyledons</taxon>
        <taxon>Gunneridae</taxon>
        <taxon>Pentapetalae</taxon>
        <taxon>rosids</taxon>
        <taxon>fabids</taxon>
        <taxon>Fabales</taxon>
        <taxon>Fabaceae</taxon>
        <taxon>Papilionoideae</taxon>
        <taxon>50 kb inversion clade</taxon>
        <taxon>NPAAA clade</taxon>
        <taxon>Hologalegina</taxon>
        <taxon>IRL clade</taxon>
        <taxon>Fabeae</taxon>
        <taxon>Vicia</taxon>
    </lineage>
</organism>
<dbReference type="InterPro" id="IPR004358">
    <property type="entry name" value="Sig_transdc_His_kin-like_C"/>
</dbReference>
<dbReference type="InterPro" id="IPR011006">
    <property type="entry name" value="CheY-like_superfamily"/>
</dbReference>
<protein>
    <recommendedName>
        <fullName evidence="3">histidine kinase</fullName>
        <ecNumber evidence="3">2.7.13.3</ecNumber>
    </recommendedName>
</protein>
<dbReference type="EC" id="2.7.13.3" evidence="3"/>
<evidence type="ECO:0000259" key="13">
    <source>
        <dbReference type="PROSITE" id="PS50110"/>
    </source>
</evidence>
<gene>
    <name evidence="14" type="ORF">VFH_I353920</name>
</gene>
<dbReference type="Gene3D" id="1.10.287.130">
    <property type="match status" value="1"/>
</dbReference>
<dbReference type="InterPro" id="IPR003594">
    <property type="entry name" value="HATPase_dom"/>
</dbReference>
<dbReference type="EMBL" id="OX451736">
    <property type="protein sequence ID" value="CAI8588575.1"/>
    <property type="molecule type" value="Genomic_DNA"/>
</dbReference>
<dbReference type="Pfam" id="PF02518">
    <property type="entry name" value="HATPase_c"/>
    <property type="match status" value="1"/>
</dbReference>
<dbReference type="Gene3D" id="3.30.565.10">
    <property type="entry name" value="Histidine kinase-like ATPase, C-terminal domain"/>
    <property type="match status" value="1"/>
</dbReference>
<evidence type="ECO:0000256" key="7">
    <source>
        <dbReference type="ARBA" id="ARBA00022824"/>
    </source>
</evidence>
<evidence type="ECO:0000256" key="3">
    <source>
        <dbReference type="ARBA" id="ARBA00012438"/>
    </source>
</evidence>
<evidence type="ECO:0000256" key="1">
    <source>
        <dbReference type="ARBA" id="ARBA00000085"/>
    </source>
</evidence>
<proteinExistence type="predicted"/>
<dbReference type="PROSITE" id="PS50109">
    <property type="entry name" value="HIS_KIN"/>
    <property type="match status" value="1"/>
</dbReference>
<keyword evidence="9" id="KW-0675">Receptor</keyword>
<dbReference type="PROSITE" id="PS50110">
    <property type="entry name" value="RESPONSE_REGULATORY"/>
    <property type="match status" value="1"/>
</dbReference>
<dbReference type="PRINTS" id="PR00344">
    <property type="entry name" value="BCTRLSENSOR"/>
</dbReference>
<dbReference type="InterPro" id="IPR036097">
    <property type="entry name" value="HisK_dim/P_sf"/>
</dbReference>
<dbReference type="PANTHER" id="PTHR43711">
    <property type="entry name" value="TWO-COMPONENT HISTIDINE KINASE"/>
    <property type="match status" value="1"/>
</dbReference>
<keyword evidence="4 10" id="KW-0597">Phosphoprotein</keyword>
<keyword evidence="6" id="KW-0418">Kinase</keyword>
<keyword evidence="11" id="KW-0812">Transmembrane</keyword>
<dbReference type="SUPFAM" id="SSF52172">
    <property type="entry name" value="CheY-like"/>
    <property type="match status" value="1"/>
</dbReference>
<dbReference type="Proteomes" id="UP001157006">
    <property type="component" value="Chromosome 1L"/>
</dbReference>
<evidence type="ECO:0000256" key="10">
    <source>
        <dbReference type="PROSITE-ProRule" id="PRU00169"/>
    </source>
</evidence>
<evidence type="ECO:0000259" key="12">
    <source>
        <dbReference type="PROSITE" id="PS50109"/>
    </source>
</evidence>
<dbReference type="GO" id="GO:0000155">
    <property type="term" value="F:phosphorelay sensor kinase activity"/>
    <property type="evidence" value="ECO:0007669"/>
    <property type="project" value="InterPro"/>
</dbReference>
<dbReference type="CDD" id="cd00082">
    <property type="entry name" value="HisKA"/>
    <property type="match status" value="1"/>
</dbReference>
<dbReference type="InterPro" id="IPR005467">
    <property type="entry name" value="His_kinase_dom"/>
</dbReference>
<dbReference type="FunFam" id="1.10.287.130:FF:000025">
    <property type="entry name" value="Histidine kinase 1-like protein"/>
    <property type="match status" value="1"/>
</dbReference>
<evidence type="ECO:0000256" key="9">
    <source>
        <dbReference type="ARBA" id="ARBA00023170"/>
    </source>
</evidence>
<evidence type="ECO:0000256" key="11">
    <source>
        <dbReference type="SAM" id="Phobius"/>
    </source>
</evidence>